<dbReference type="HOGENOM" id="CLU_105192_1_0_1"/>
<dbReference type="Proteomes" id="UP000017836">
    <property type="component" value="Unassembled WGS sequence"/>
</dbReference>
<sequence>MISSDQETTFELGAAPRVQEVGHVTIEPMHELTSAPPSPSRMSLYPCLGEHAPSGSGEANEAASRAADGGPTTVQGDGHETDKGPEQYEGVALGIVGDEDPSAVEGGELILGEEPVGHVEDVSDKGLSTSTGGGPNADEVPEQHEAVTPEAAHVTGNEGLSTEGREEDDLGEHSGTAALSGMTKGARDDGPNTIRGEIVEESSGADFELAPPEVTIDMAIVPSWVTPPAEVTLVTAASTVTAAAEVAPVPVSYLIVA</sequence>
<organism evidence="2 3">
    <name type="scientific">Amborella trichopoda</name>
    <dbReference type="NCBI Taxonomy" id="13333"/>
    <lineage>
        <taxon>Eukaryota</taxon>
        <taxon>Viridiplantae</taxon>
        <taxon>Streptophyta</taxon>
        <taxon>Embryophyta</taxon>
        <taxon>Tracheophyta</taxon>
        <taxon>Spermatophyta</taxon>
        <taxon>Magnoliopsida</taxon>
        <taxon>Amborellales</taxon>
        <taxon>Amborellaceae</taxon>
        <taxon>Amborella</taxon>
    </lineage>
</organism>
<feature type="region of interest" description="Disordered" evidence="1">
    <location>
        <begin position="28"/>
        <end position="89"/>
    </location>
</feature>
<evidence type="ECO:0000313" key="3">
    <source>
        <dbReference type="Proteomes" id="UP000017836"/>
    </source>
</evidence>
<dbReference type="AlphaFoldDB" id="U5D7Z5"/>
<accession>U5D7Z5</accession>
<proteinExistence type="predicted"/>
<feature type="compositionally biased region" description="Basic and acidic residues" evidence="1">
    <location>
        <begin position="115"/>
        <end position="124"/>
    </location>
</feature>
<feature type="compositionally biased region" description="Basic and acidic residues" evidence="1">
    <location>
        <begin position="77"/>
        <end position="86"/>
    </location>
</feature>
<evidence type="ECO:0000256" key="1">
    <source>
        <dbReference type="SAM" id="MobiDB-lite"/>
    </source>
</evidence>
<protein>
    <submittedName>
        <fullName evidence="2">Uncharacterized protein</fullName>
    </submittedName>
</protein>
<name>U5D7Z5_AMBTC</name>
<reference evidence="3" key="1">
    <citation type="journal article" date="2013" name="Science">
        <title>The Amborella genome and the evolution of flowering plants.</title>
        <authorList>
            <consortium name="Amborella Genome Project"/>
        </authorList>
    </citation>
    <scope>NUCLEOTIDE SEQUENCE [LARGE SCALE GENOMIC DNA]</scope>
</reference>
<gene>
    <name evidence="2" type="ORF">AMTR_s00031p00058290</name>
</gene>
<evidence type="ECO:0000313" key="2">
    <source>
        <dbReference type="EMBL" id="ERN16503.1"/>
    </source>
</evidence>
<dbReference type="EMBL" id="KI392442">
    <property type="protein sequence ID" value="ERN16503.1"/>
    <property type="molecule type" value="Genomic_DNA"/>
</dbReference>
<feature type="region of interest" description="Disordered" evidence="1">
    <location>
        <begin position="112"/>
        <end position="194"/>
    </location>
</feature>
<dbReference type="Gramene" id="ERN16503">
    <property type="protein sequence ID" value="ERN16503"/>
    <property type="gene ID" value="AMTR_s00031p00058290"/>
</dbReference>
<keyword evidence="3" id="KW-1185">Reference proteome</keyword>